<dbReference type="PANTHER" id="PTHR13833:SF71">
    <property type="entry name" value="NHL DOMAIN-CONTAINING PROTEIN"/>
    <property type="match status" value="1"/>
</dbReference>
<dbReference type="PANTHER" id="PTHR13833">
    <property type="match status" value="1"/>
</dbReference>
<dbReference type="Proteomes" id="UP000703893">
    <property type="component" value="Unassembled WGS sequence"/>
</dbReference>
<protein>
    <submittedName>
        <fullName evidence="1">Uncharacterized protein</fullName>
    </submittedName>
</protein>
<gene>
    <name evidence="1" type="ORF">FJZ00_11055</name>
</gene>
<feature type="non-terminal residue" evidence="1">
    <location>
        <position position="1"/>
    </location>
</feature>
<sequence length="229" mass="24301">LYTGFDPAGSTIGPSDGYSFKMGTIVAASGDVYIPHSIFHYVIRVTPDGKGFDQNPYAGGLGLSAYKDGLRRTEARFQEPVAVTRGPDGALYVCDAGNFVIRRVPIENPAVGEAAKVTTFAGSGQKGRESGKARFARFGILDTAAFDPDGNAFVLDSKVNHAVRQVSKAGQVFTVAGGAGEGVRDGIGRQAEFGDARFLQRAPDGTLYVVDRTGPRGTYYLKTIKPANR</sequence>
<dbReference type="SUPFAM" id="SSF101898">
    <property type="entry name" value="NHL repeat"/>
    <property type="match status" value="1"/>
</dbReference>
<evidence type="ECO:0000313" key="1">
    <source>
        <dbReference type="EMBL" id="MBM3275682.1"/>
    </source>
</evidence>
<dbReference type="Gene3D" id="2.120.10.30">
    <property type="entry name" value="TolB, C-terminal domain"/>
    <property type="match status" value="2"/>
</dbReference>
<dbReference type="AlphaFoldDB" id="A0A937X7E7"/>
<dbReference type="InterPro" id="IPR011042">
    <property type="entry name" value="6-blade_b-propeller_TolB-like"/>
</dbReference>
<evidence type="ECO:0000313" key="2">
    <source>
        <dbReference type="Proteomes" id="UP000703893"/>
    </source>
</evidence>
<organism evidence="1 2">
    <name type="scientific">Candidatus Tanganyikabacteria bacterium</name>
    <dbReference type="NCBI Taxonomy" id="2961651"/>
    <lineage>
        <taxon>Bacteria</taxon>
        <taxon>Bacillati</taxon>
        <taxon>Candidatus Sericytochromatia</taxon>
        <taxon>Candidatus Tanganyikabacteria</taxon>
    </lineage>
</organism>
<reference evidence="1 2" key="1">
    <citation type="submission" date="2019-03" db="EMBL/GenBank/DDBJ databases">
        <title>Lake Tanganyika Metagenome-Assembled Genomes (MAGs).</title>
        <authorList>
            <person name="Tran P."/>
        </authorList>
    </citation>
    <scope>NUCLEOTIDE SEQUENCE [LARGE SCALE GENOMIC DNA]</scope>
    <source>
        <strain evidence="1">K_DeepCast_65m_m2_236</strain>
    </source>
</reference>
<accession>A0A937X7E7</accession>
<comment type="caution">
    <text evidence="1">The sequence shown here is derived from an EMBL/GenBank/DDBJ whole genome shotgun (WGS) entry which is preliminary data.</text>
</comment>
<proteinExistence type="predicted"/>
<name>A0A937X7E7_9BACT</name>
<dbReference type="EMBL" id="VGJX01000676">
    <property type="protein sequence ID" value="MBM3275682.1"/>
    <property type="molecule type" value="Genomic_DNA"/>
</dbReference>